<dbReference type="GO" id="GO:0017056">
    <property type="term" value="F:structural constituent of nuclear pore"/>
    <property type="evidence" value="ECO:0007669"/>
    <property type="project" value="EnsemblFungi"/>
</dbReference>
<dbReference type="Pfam" id="PF08801">
    <property type="entry name" value="Nucleoporin_N"/>
    <property type="match status" value="1"/>
</dbReference>
<dbReference type="Gene3D" id="1.25.40.450">
    <property type="entry name" value="Nucleoporin, helical domain, N-terminal subdomain"/>
    <property type="match status" value="1"/>
</dbReference>
<evidence type="ECO:0000256" key="2">
    <source>
        <dbReference type="ARBA" id="ARBA00004567"/>
    </source>
</evidence>
<dbReference type="Gene3D" id="1.20.58.1780">
    <property type="match status" value="1"/>
</dbReference>
<keyword evidence="16" id="KW-1185">Reference proteome</keyword>
<evidence type="ECO:0000256" key="6">
    <source>
        <dbReference type="ARBA" id="ARBA00022816"/>
    </source>
</evidence>
<evidence type="ECO:0000256" key="9">
    <source>
        <dbReference type="ARBA" id="ARBA00023132"/>
    </source>
</evidence>
<feature type="region of interest" description="Disordered" evidence="12">
    <location>
        <begin position="510"/>
        <end position="541"/>
    </location>
</feature>
<dbReference type="Gene3D" id="1.20.120.1050">
    <property type="match status" value="1"/>
</dbReference>
<evidence type="ECO:0000313" key="16">
    <source>
        <dbReference type="Proteomes" id="UP000190274"/>
    </source>
</evidence>
<dbReference type="STRING" id="1266660.A0A1G4K2N5"/>
<evidence type="ECO:0000256" key="1">
    <source>
        <dbReference type="ARBA" id="ARBA00004335"/>
    </source>
</evidence>
<dbReference type="GO" id="GO:0034398">
    <property type="term" value="P:telomere tethering at nuclear periphery"/>
    <property type="evidence" value="ECO:0007669"/>
    <property type="project" value="EnsemblFungi"/>
</dbReference>
<evidence type="ECO:0000256" key="11">
    <source>
        <dbReference type="ARBA" id="ARBA00023242"/>
    </source>
</evidence>
<keyword evidence="8" id="KW-0811">Translocation</keyword>
<dbReference type="GO" id="GO:0099115">
    <property type="term" value="C:chromosome, subtelomeric region"/>
    <property type="evidence" value="ECO:0007669"/>
    <property type="project" value="EnsemblFungi"/>
</dbReference>
<keyword evidence="11" id="KW-0539">Nucleus</keyword>
<dbReference type="FunFam" id="1.25.40.440:FF:000001">
    <property type="entry name" value="Nuclear pore complex subunit"/>
    <property type="match status" value="1"/>
</dbReference>
<dbReference type="InterPro" id="IPR042533">
    <property type="entry name" value="Nucleoporin_Nup155_C_1"/>
</dbReference>
<feature type="domain" description="Nucleoporin Nup133/Nup155-like N-terminal" evidence="14">
    <location>
        <begin position="125"/>
        <end position="633"/>
    </location>
</feature>
<dbReference type="Pfam" id="PF03177">
    <property type="entry name" value="Nucleoporin_C"/>
    <property type="match status" value="1"/>
</dbReference>
<dbReference type="GO" id="GO:0031965">
    <property type="term" value="C:nuclear membrane"/>
    <property type="evidence" value="ECO:0007669"/>
    <property type="project" value="UniProtKB-SubCell"/>
</dbReference>
<dbReference type="InterPro" id="IPR042537">
    <property type="entry name" value="Nucleoporin_Nup155_C_2"/>
</dbReference>
<dbReference type="GO" id="GO:0006405">
    <property type="term" value="P:RNA export from nucleus"/>
    <property type="evidence" value="ECO:0007669"/>
    <property type="project" value="TreeGrafter"/>
</dbReference>
<dbReference type="PANTHER" id="PTHR10350:SF6">
    <property type="entry name" value="NUCLEAR PORE COMPLEX PROTEIN NUP155"/>
    <property type="match status" value="1"/>
</dbReference>
<dbReference type="Gene3D" id="1.10.167.20">
    <property type="match status" value="1"/>
</dbReference>
<reference evidence="15 16" key="1">
    <citation type="submission" date="2016-03" db="EMBL/GenBank/DDBJ databases">
        <authorList>
            <person name="Devillers H."/>
        </authorList>
    </citation>
    <scope>NUCLEOTIDE SEQUENCE [LARGE SCALE GENOMIC DNA]</scope>
    <source>
        <strain evidence="15">CBS 10888</strain>
    </source>
</reference>
<dbReference type="GO" id="GO:0000972">
    <property type="term" value="P:transcription-dependent tethering of RNA polymerase II gene DNA at nuclear periphery"/>
    <property type="evidence" value="ECO:0007669"/>
    <property type="project" value="TreeGrafter"/>
</dbReference>
<dbReference type="GO" id="GO:1990841">
    <property type="term" value="F:promoter-specific chromatin binding"/>
    <property type="evidence" value="ECO:0007669"/>
    <property type="project" value="EnsemblFungi"/>
</dbReference>
<dbReference type="InterPro" id="IPR014908">
    <property type="entry name" value="Nucleoporin_Nup133/Nup155_N"/>
</dbReference>
<dbReference type="GO" id="GO:0044877">
    <property type="term" value="F:protein-containing complex binding"/>
    <property type="evidence" value="ECO:0007669"/>
    <property type="project" value="EnsemblFungi"/>
</dbReference>
<comment type="subcellular location">
    <subcellularLocation>
        <location evidence="1">Nucleus membrane</location>
        <topology evidence="1">Peripheral membrane protein</topology>
        <orientation evidence="1">Cytoplasmic side</orientation>
    </subcellularLocation>
    <subcellularLocation>
        <location evidence="3">Nucleus membrane</location>
        <topology evidence="3">Peripheral membrane protein</topology>
        <orientation evidence="3">Nucleoplasmic side</orientation>
    </subcellularLocation>
    <subcellularLocation>
        <location evidence="2">Nucleus</location>
        <location evidence="2">Nuclear pore complex</location>
    </subcellularLocation>
</comment>
<evidence type="ECO:0000256" key="10">
    <source>
        <dbReference type="ARBA" id="ARBA00023136"/>
    </source>
</evidence>
<evidence type="ECO:0000259" key="14">
    <source>
        <dbReference type="Pfam" id="PF08801"/>
    </source>
</evidence>
<organism evidence="15 16">
    <name type="scientific">Lachancea dasiensis</name>
    <dbReference type="NCBI Taxonomy" id="1072105"/>
    <lineage>
        <taxon>Eukaryota</taxon>
        <taxon>Fungi</taxon>
        <taxon>Dikarya</taxon>
        <taxon>Ascomycota</taxon>
        <taxon>Saccharomycotina</taxon>
        <taxon>Saccharomycetes</taxon>
        <taxon>Saccharomycetales</taxon>
        <taxon>Saccharomycetaceae</taxon>
        <taxon>Lachancea</taxon>
    </lineage>
</organism>
<dbReference type="GO" id="GO:0051028">
    <property type="term" value="P:mRNA transport"/>
    <property type="evidence" value="ECO:0007669"/>
    <property type="project" value="UniProtKB-KW"/>
</dbReference>
<evidence type="ECO:0000256" key="12">
    <source>
        <dbReference type="SAM" id="MobiDB-lite"/>
    </source>
</evidence>
<accession>A0A1G4K2N5</accession>
<dbReference type="OrthoDB" id="338970at2759"/>
<keyword evidence="7" id="KW-0653">Protein transport</keyword>
<feature type="domain" description="Nucleoporin Nup133/Nup155-like C-terminal" evidence="13">
    <location>
        <begin position="753"/>
        <end position="1455"/>
    </location>
</feature>
<evidence type="ECO:0000259" key="13">
    <source>
        <dbReference type="Pfam" id="PF03177"/>
    </source>
</evidence>
<keyword evidence="6" id="KW-0509">mRNA transport</keyword>
<keyword evidence="10" id="KW-0472">Membrane</keyword>
<dbReference type="GO" id="GO:0006606">
    <property type="term" value="P:protein import into nucleus"/>
    <property type="evidence" value="ECO:0007669"/>
    <property type="project" value="TreeGrafter"/>
</dbReference>
<dbReference type="InterPro" id="IPR004870">
    <property type="entry name" value="Nucleoporin_Nup155"/>
</dbReference>
<evidence type="ECO:0000256" key="8">
    <source>
        <dbReference type="ARBA" id="ARBA00023010"/>
    </source>
</evidence>
<dbReference type="InterPro" id="IPR007187">
    <property type="entry name" value="Nucleoporin_Nup133/Nup155_C"/>
</dbReference>
<keyword evidence="9" id="KW-0906">Nuclear pore complex</keyword>
<dbReference type="FunFam" id="1.25.40.450:FF:000002">
    <property type="entry name" value="Putative non-repetitive nucleoporin"/>
    <property type="match status" value="1"/>
</dbReference>
<dbReference type="EMBL" id="LT598461">
    <property type="protein sequence ID" value="SCU97898.1"/>
    <property type="molecule type" value="Genomic_DNA"/>
</dbReference>
<dbReference type="GO" id="GO:0051292">
    <property type="term" value="P:nuclear pore complex assembly"/>
    <property type="evidence" value="ECO:0007669"/>
    <property type="project" value="EnsemblFungi"/>
</dbReference>
<evidence type="ECO:0000256" key="3">
    <source>
        <dbReference type="ARBA" id="ARBA00004620"/>
    </source>
</evidence>
<evidence type="ECO:0000313" key="15">
    <source>
        <dbReference type="EMBL" id="SCU97898.1"/>
    </source>
</evidence>
<keyword evidence="5" id="KW-0813">Transport</keyword>
<evidence type="ECO:0000256" key="5">
    <source>
        <dbReference type="ARBA" id="ARBA00022448"/>
    </source>
</evidence>
<gene>
    <name evidence="15" type="ORF">LADA_0H09142G</name>
</gene>
<dbReference type="GO" id="GO:0036228">
    <property type="term" value="P:protein localization to nuclear inner membrane"/>
    <property type="evidence" value="ECO:0007669"/>
    <property type="project" value="EnsemblFungi"/>
</dbReference>
<proteinExistence type="inferred from homology"/>
<evidence type="ECO:0000256" key="7">
    <source>
        <dbReference type="ARBA" id="ARBA00022927"/>
    </source>
</evidence>
<dbReference type="Gene3D" id="1.25.40.440">
    <property type="entry name" value="Nucleoporin, helical domain, central subdomain"/>
    <property type="match status" value="1"/>
</dbReference>
<dbReference type="PANTHER" id="PTHR10350">
    <property type="entry name" value="NUCLEAR PORE COMPLEX PROTEIN NUP155"/>
    <property type="match status" value="1"/>
</dbReference>
<dbReference type="GO" id="GO:0007059">
    <property type="term" value="P:chromosome segregation"/>
    <property type="evidence" value="ECO:0007669"/>
    <property type="project" value="EnsemblFungi"/>
</dbReference>
<dbReference type="Proteomes" id="UP000190274">
    <property type="component" value="Chromosome H"/>
</dbReference>
<name>A0A1G4K2N5_9SACH</name>
<protein>
    <submittedName>
        <fullName evidence="15">LADA_0H09142g1_1</fullName>
    </submittedName>
</protein>
<evidence type="ECO:0000256" key="4">
    <source>
        <dbReference type="ARBA" id="ARBA00007373"/>
    </source>
</evidence>
<feature type="compositionally biased region" description="Polar residues" evidence="12">
    <location>
        <begin position="520"/>
        <end position="529"/>
    </location>
</feature>
<dbReference type="GO" id="GO:0044611">
    <property type="term" value="C:nuclear pore inner ring"/>
    <property type="evidence" value="ECO:0007669"/>
    <property type="project" value="EnsemblFungi"/>
</dbReference>
<sequence length="1461" mass="163437">MSIYSTPLKSGIDYSRAVMGLPNSDIGTTEITNGVKRPLGNEQSSVMVSGYNVIGGSGSSLGGPAGQEHLRVLGLSSKPALELASQYIDHMQSQDSSTPVLDERSYYNNGVNYNFSKEVGGLGAFTPMERTQVTNIPDVVLREAAKAEMKSDMGLFPELNRCWITIDNKLILWNLEQPSDLQSIDDIKHTILSVALVRPKPNTFIDSVNHLLLIATPFDIYMLALQHNVSSGELAVFNTGMCVSVHGLDVSNFTSCEKTGQIFFTGKSSGTNIWELQYSSTEDWFNSKCNKNCLTQSLLDSLLPTNLMSKIPGSNLIQSFFEENSKYSAEHLVQLCVDDSRNILYSLSNKSVIRAYKMNEKSLEGPLTIETSYIKRIMGTTSARGAAILGNKYLKISKLIVVTAKENGNLYLVAITIGGVRIYFNGSSNKTHLEALRLESIKFPPSSVTAEVIENELQQQQQKKNLPLYSSLASAESIMLKFQKKSSVLLESTQASTIISPGIFFSAVSKTTHQDHGGANQDQVAGQQPPTKPTVHWNNGQLPLQPTQVDQAPNSQATQQKLFVSVPDYGVLKKHGKYVENATLLDTAGVVKHIVPISPLFAATDKPEGYANEFATQYTSSEFRVAVLTSSTVEIYRYRNPDAVFESLIENPLPFVLNYGLTEACSTALFVTCKFNKSETLRSNALTFFTVGLPGVAEIKPRYSKYASSAMSAMLSKPSVISTPQRSASTADNAGLLTSKTDDTYNLDDVILSPRFYGISLFIARLFRDIWDRPVFQKDPTIRMDFHSKLMKSSTSEGNLITSISSTKSDVEYYLSSVMILTDFFDTYGNTISSISIPSFQTTTSLDRSEEIANQAENIAINSLIKLIQSMKEAFSFLNVLFEESEIEGLEGQYIAFKDIIKFLSVDTQAELAKLSYRDIFAPTETSKDLLREIISSIINRNISRGGSIEYIATALQERCGSLCSSSDILGFRAVEHLRKAKEVGIRDYETSNYHLTTAIKLFEKIVDSISMERLKEAVSTMLELNYYPGTIKFLLNIANSMDKGNLAHQYVASGYLDQDPNKAYYEKRIHAYELVFETLVKVDDIVSASISTGLGAMGNVEELSRLREESYTAALKYNDKLFHYQLYDWLVSQNSEDKLLQLETDFILMYLQEKAQGSLKISNLLWVFQSKKSQFYSAAQILYSLVISDFKIPLSQRIEYLSRANGFCNGVCAPNDRQRMIHLAGMIQEIFDVASVQDDILSLLKKDLRVNAETKDGLLKQLDGKILPISDLFNDFADPLEYNEVCLTIFRISEFRNNEEIISKWTELFESLKSELKKNGDMEESNNFINMLTAVVVRVGRNVRTSEFVFPITELFPIICDLFYENLPAQHIKNGSITSIFISAGVSFDKMYYMLKNLIETADSVNNVYKNEMVWLIKEWYDSDTRLRDIISFDDVRNLNTYSIEHDPIENQVKKTGISI</sequence>
<comment type="similarity">
    <text evidence="4">Belongs to the non-repetitive/WGA-negative nucleoporin family.</text>
</comment>
<dbReference type="GO" id="GO:0031507">
    <property type="term" value="P:heterochromatin formation"/>
    <property type="evidence" value="ECO:0007669"/>
    <property type="project" value="EnsemblFungi"/>
</dbReference>